<evidence type="ECO:0000313" key="2">
    <source>
        <dbReference type="EMBL" id="CAD8199935.1"/>
    </source>
</evidence>
<comment type="caution">
    <text evidence="1">The sequence shown here is derived from an EMBL/GenBank/DDBJ whole genome shotgun (WGS) entry which is preliminary data.</text>
</comment>
<dbReference type="AlphaFoldDB" id="A0A8S1XGB4"/>
<dbReference type="EMBL" id="CAJJDP010000120">
    <property type="protein sequence ID" value="CAD8199935.1"/>
    <property type="molecule type" value="Genomic_DNA"/>
</dbReference>
<reference evidence="1" key="1">
    <citation type="submission" date="2021-01" db="EMBL/GenBank/DDBJ databases">
        <authorList>
            <consortium name="Genoscope - CEA"/>
            <person name="William W."/>
        </authorList>
    </citation>
    <scope>NUCLEOTIDE SEQUENCE</scope>
</reference>
<dbReference type="EMBL" id="CAJJDP010000120">
    <property type="protein sequence ID" value="CAD8199931.1"/>
    <property type="molecule type" value="Genomic_DNA"/>
</dbReference>
<accession>A0A8S1XGB4</accession>
<proteinExistence type="predicted"/>
<sequence length="96" mass="11744">MEIFFPRFKDRIFGDQFHTFSNFRRISYITIIVELIRQPQAQTFLLYMQSVFYLQHLIYFRPLKSYIDLIKLCRQGLFSIITGSFQFTFQNQVRIN</sequence>
<gene>
    <name evidence="1" type="ORF">POCTA_138.1.T1200202</name>
    <name evidence="2" type="ORF">POCTA_138.1.T1200205</name>
</gene>
<evidence type="ECO:0000313" key="1">
    <source>
        <dbReference type="EMBL" id="CAD8199931.1"/>
    </source>
</evidence>
<protein>
    <submittedName>
        <fullName evidence="1">Uncharacterized protein</fullName>
    </submittedName>
</protein>
<evidence type="ECO:0000313" key="3">
    <source>
        <dbReference type="Proteomes" id="UP000683925"/>
    </source>
</evidence>
<name>A0A8S1XGB4_PAROT</name>
<keyword evidence="3" id="KW-1185">Reference proteome</keyword>
<organism evidence="1 3">
    <name type="scientific">Paramecium octaurelia</name>
    <dbReference type="NCBI Taxonomy" id="43137"/>
    <lineage>
        <taxon>Eukaryota</taxon>
        <taxon>Sar</taxon>
        <taxon>Alveolata</taxon>
        <taxon>Ciliophora</taxon>
        <taxon>Intramacronucleata</taxon>
        <taxon>Oligohymenophorea</taxon>
        <taxon>Peniculida</taxon>
        <taxon>Parameciidae</taxon>
        <taxon>Paramecium</taxon>
    </lineage>
</organism>
<dbReference type="Proteomes" id="UP000683925">
    <property type="component" value="Unassembled WGS sequence"/>
</dbReference>